<comment type="caution">
    <text evidence="14">The sequence shown here is derived from an EMBL/GenBank/DDBJ whole genome shotgun (WGS) entry which is preliminary data.</text>
</comment>
<feature type="transmembrane region" description="Helical" evidence="13">
    <location>
        <begin position="321"/>
        <end position="340"/>
    </location>
</feature>
<dbReference type="GO" id="GO:0015297">
    <property type="term" value="F:antiporter activity"/>
    <property type="evidence" value="ECO:0007669"/>
    <property type="project" value="UniProtKB-KW"/>
</dbReference>
<dbReference type="PANTHER" id="PTHR43298">
    <property type="entry name" value="MULTIDRUG RESISTANCE PROTEIN NORM-RELATED"/>
    <property type="match status" value="1"/>
</dbReference>
<feature type="transmembrane region" description="Helical" evidence="13">
    <location>
        <begin position="360"/>
        <end position="378"/>
    </location>
</feature>
<accession>A0A9D2M4A5</accession>
<evidence type="ECO:0000256" key="4">
    <source>
        <dbReference type="ARBA" id="ARBA00020268"/>
    </source>
</evidence>
<evidence type="ECO:0000313" key="14">
    <source>
        <dbReference type="EMBL" id="HJB41186.1"/>
    </source>
</evidence>
<dbReference type="InterPro" id="IPR002528">
    <property type="entry name" value="MATE_fam"/>
</dbReference>
<keyword evidence="6" id="KW-0050">Antiport</keyword>
<evidence type="ECO:0000313" key="15">
    <source>
        <dbReference type="Proteomes" id="UP000886803"/>
    </source>
</evidence>
<comment type="similarity">
    <text evidence="3">Belongs to the multi antimicrobial extrusion (MATE) (TC 2.A.66.1) family.</text>
</comment>
<dbReference type="NCBIfam" id="TIGR00797">
    <property type="entry name" value="matE"/>
    <property type="match status" value="1"/>
</dbReference>
<evidence type="ECO:0000256" key="9">
    <source>
        <dbReference type="ARBA" id="ARBA00022989"/>
    </source>
</evidence>
<reference evidence="14" key="2">
    <citation type="submission" date="2021-04" db="EMBL/GenBank/DDBJ databases">
        <authorList>
            <person name="Gilroy R."/>
        </authorList>
    </citation>
    <scope>NUCLEOTIDE SEQUENCE</scope>
    <source>
        <strain evidence="14">ChiBcec8-13705</strain>
    </source>
</reference>
<evidence type="ECO:0000256" key="2">
    <source>
        <dbReference type="ARBA" id="ARBA00004651"/>
    </source>
</evidence>
<evidence type="ECO:0000256" key="7">
    <source>
        <dbReference type="ARBA" id="ARBA00022475"/>
    </source>
</evidence>
<evidence type="ECO:0000256" key="12">
    <source>
        <dbReference type="ARBA" id="ARBA00031636"/>
    </source>
</evidence>
<feature type="transmembrane region" description="Helical" evidence="13">
    <location>
        <begin position="390"/>
        <end position="411"/>
    </location>
</feature>
<keyword evidence="7" id="KW-1003">Cell membrane</keyword>
<keyword evidence="9 13" id="KW-1133">Transmembrane helix</keyword>
<evidence type="ECO:0000256" key="8">
    <source>
        <dbReference type="ARBA" id="ARBA00022692"/>
    </source>
</evidence>
<reference evidence="14" key="1">
    <citation type="journal article" date="2021" name="PeerJ">
        <title>Extensive microbial diversity within the chicken gut microbiome revealed by metagenomics and culture.</title>
        <authorList>
            <person name="Gilroy R."/>
            <person name="Ravi A."/>
            <person name="Getino M."/>
            <person name="Pursley I."/>
            <person name="Horton D.L."/>
            <person name="Alikhan N.F."/>
            <person name="Baker D."/>
            <person name="Gharbi K."/>
            <person name="Hall N."/>
            <person name="Watson M."/>
            <person name="Adriaenssens E.M."/>
            <person name="Foster-Nyarko E."/>
            <person name="Jarju S."/>
            <person name="Secka A."/>
            <person name="Antonio M."/>
            <person name="Oren A."/>
            <person name="Chaudhuri R.R."/>
            <person name="La Ragione R."/>
            <person name="Hildebrand F."/>
            <person name="Pallen M.J."/>
        </authorList>
    </citation>
    <scope>NUCLEOTIDE SEQUENCE</scope>
    <source>
        <strain evidence="14">ChiBcec8-13705</strain>
    </source>
</reference>
<dbReference type="AlphaFoldDB" id="A0A9D2M4A5"/>
<evidence type="ECO:0000256" key="11">
    <source>
        <dbReference type="ARBA" id="ARBA00023136"/>
    </source>
</evidence>
<proteinExistence type="inferred from homology"/>
<name>A0A9D2M4A5_9FIRM</name>
<dbReference type="Pfam" id="PF01554">
    <property type="entry name" value="MatE"/>
    <property type="match status" value="2"/>
</dbReference>
<evidence type="ECO:0000256" key="1">
    <source>
        <dbReference type="ARBA" id="ARBA00003408"/>
    </source>
</evidence>
<feature type="transmembrane region" description="Helical" evidence="13">
    <location>
        <begin position="417"/>
        <end position="441"/>
    </location>
</feature>
<evidence type="ECO:0000256" key="10">
    <source>
        <dbReference type="ARBA" id="ARBA00023065"/>
    </source>
</evidence>
<feature type="transmembrane region" description="Helical" evidence="13">
    <location>
        <begin position="62"/>
        <end position="83"/>
    </location>
</feature>
<dbReference type="PANTHER" id="PTHR43298:SF2">
    <property type="entry name" value="FMN_FAD EXPORTER YEEO-RELATED"/>
    <property type="match status" value="1"/>
</dbReference>
<dbReference type="EMBL" id="DWYG01000016">
    <property type="protein sequence ID" value="HJB41186.1"/>
    <property type="molecule type" value="Genomic_DNA"/>
</dbReference>
<evidence type="ECO:0000256" key="13">
    <source>
        <dbReference type="SAM" id="Phobius"/>
    </source>
</evidence>
<sequence>MEATVARSAPLFNRQRLTALIWPMLIEQVLSVTMGMADTLMVSGVGEAAVSSVSLVDSINVLIIQILSALATGGAVIGSQYLGRRDAENARRSAAQLYTVLAVSTLSVMVLALCFCRPILRLVFGRIEDDVMGYAETYFILSALSYPFLGFYNAGAALFRAQGNSRVSMLASLVMNIINICGNALLIYGFDWGVFGAALATLVGRIFAAVWVFWQQQQFENPLRIAHLADMRPERGMILRILGIGIPSGLENGMFQIGKLCVSSLTSTLGTSAIAANAVANSISGLANIPGNTMSLAMIPVVGQCLGAGDKRQAKRYAMGLWGLAMAGLAVTNTALFLGAPALCRLYNLSTEATVMCEQVLHWFAVFSIFFWATSFTLPNALRAGGDAKYTMTVSIISMWLFRVMLSYYFVLQMDMGLLGVWLGMFIDWIFRGILFVVRFVRGRWMNHKVI</sequence>
<keyword evidence="11 13" id="KW-0472">Membrane</keyword>
<dbReference type="GO" id="GO:0006811">
    <property type="term" value="P:monoatomic ion transport"/>
    <property type="evidence" value="ECO:0007669"/>
    <property type="project" value="UniProtKB-KW"/>
</dbReference>
<dbReference type="InterPro" id="IPR050222">
    <property type="entry name" value="MATE_MdtK"/>
</dbReference>
<comment type="function">
    <text evidence="1">Multidrug efflux pump.</text>
</comment>
<dbReference type="Proteomes" id="UP000886803">
    <property type="component" value="Unassembled WGS sequence"/>
</dbReference>
<dbReference type="InterPro" id="IPR048279">
    <property type="entry name" value="MdtK-like"/>
</dbReference>
<feature type="transmembrane region" description="Helical" evidence="13">
    <location>
        <begin position="132"/>
        <end position="155"/>
    </location>
</feature>
<dbReference type="GO" id="GO:0005886">
    <property type="term" value="C:plasma membrane"/>
    <property type="evidence" value="ECO:0007669"/>
    <property type="project" value="UniProtKB-SubCell"/>
</dbReference>
<organism evidence="14 15">
    <name type="scientific">Candidatus Gemmiger avicola</name>
    <dbReference type="NCBI Taxonomy" id="2838605"/>
    <lineage>
        <taxon>Bacteria</taxon>
        <taxon>Bacillati</taxon>
        <taxon>Bacillota</taxon>
        <taxon>Clostridia</taxon>
        <taxon>Eubacteriales</taxon>
        <taxon>Gemmiger</taxon>
    </lineage>
</organism>
<feature type="transmembrane region" description="Helical" evidence="13">
    <location>
        <begin position="167"/>
        <end position="188"/>
    </location>
</feature>
<keyword evidence="8 13" id="KW-0812">Transmembrane</keyword>
<dbReference type="GO" id="GO:0042910">
    <property type="term" value="F:xenobiotic transmembrane transporter activity"/>
    <property type="evidence" value="ECO:0007669"/>
    <property type="project" value="InterPro"/>
</dbReference>
<feature type="transmembrane region" description="Helical" evidence="13">
    <location>
        <begin position="20"/>
        <end position="42"/>
    </location>
</feature>
<comment type="subcellular location">
    <subcellularLocation>
        <location evidence="2">Cell membrane</location>
        <topology evidence="2">Multi-pass membrane protein</topology>
    </subcellularLocation>
</comment>
<evidence type="ECO:0000256" key="6">
    <source>
        <dbReference type="ARBA" id="ARBA00022449"/>
    </source>
</evidence>
<feature type="transmembrane region" description="Helical" evidence="13">
    <location>
        <begin position="194"/>
        <end position="214"/>
    </location>
</feature>
<dbReference type="CDD" id="cd13137">
    <property type="entry name" value="MATE_NorM_like"/>
    <property type="match status" value="1"/>
</dbReference>
<evidence type="ECO:0000256" key="3">
    <source>
        <dbReference type="ARBA" id="ARBA00010199"/>
    </source>
</evidence>
<evidence type="ECO:0000256" key="5">
    <source>
        <dbReference type="ARBA" id="ARBA00022448"/>
    </source>
</evidence>
<keyword evidence="5" id="KW-0813">Transport</keyword>
<protein>
    <recommendedName>
        <fullName evidence="4">Probable multidrug resistance protein NorM</fullName>
    </recommendedName>
    <alternativeName>
        <fullName evidence="12">Multidrug-efflux transporter</fullName>
    </alternativeName>
</protein>
<gene>
    <name evidence="14" type="ORF">H9945_01650</name>
</gene>
<keyword evidence="10" id="KW-0406">Ion transport</keyword>
<feature type="transmembrane region" description="Helical" evidence="13">
    <location>
        <begin position="95"/>
        <end position="120"/>
    </location>
</feature>
<dbReference type="PIRSF" id="PIRSF006603">
    <property type="entry name" value="DinF"/>
    <property type="match status" value="1"/>
</dbReference>